<reference evidence="7 8" key="1">
    <citation type="submission" date="2019-04" db="EMBL/GenBank/DDBJ databases">
        <title>Genome analysis of Streptococcus suis strain WUSS424.</title>
        <authorList>
            <person name="Chen H."/>
            <person name="Gao X."/>
            <person name="Wu Z."/>
        </authorList>
    </citation>
    <scope>NUCLEOTIDE SEQUENCE [LARGE SCALE GENOMIC DNA]</scope>
    <source>
        <strain evidence="7 8">WUSS424</strain>
    </source>
</reference>
<proteinExistence type="inferred from homology"/>
<evidence type="ECO:0000256" key="4">
    <source>
        <dbReference type="PROSITE-ProRule" id="PRU00182"/>
    </source>
</evidence>
<evidence type="ECO:0000256" key="2">
    <source>
        <dbReference type="ARBA" id="ARBA00022884"/>
    </source>
</evidence>
<dbReference type="Pfam" id="PF01479">
    <property type="entry name" value="S4"/>
    <property type="match status" value="1"/>
</dbReference>
<dbReference type="SUPFAM" id="SSF55120">
    <property type="entry name" value="Pseudouridine synthase"/>
    <property type="match status" value="1"/>
</dbReference>
<comment type="similarity">
    <text evidence="1 5">Belongs to the pseudouridine synthase RsuA family.</text>
</comment>
<dbReference type="InterPro" id="IPR018496">
    <property type="entry name" value="PsdUridine_synth_RsuA/RluB_CS"/>
</dbReference>
<evidence type="ECO:0000259" key="6">
    <source>
        <dbReference type="SMART" id="SM00363"/>
    </source>
</evidence>
<comment type="caution">
    <text evidence="7">The sequence shown here is derived from an EMBL/GenBank/DDBJ whole genome shotgun (WGS) entry which is preliminary data.</text>
</comment>
<dbReference type="FunFam" id="3.30.70.1560:FF:000001">
    <property type="entry name" value="Pseudouridine synthase"/>
    <property type="match status" value="1"/>
</dbReference>
<organism evidence="7 8">
    <name type="scientific">Streptococcus suis</name>
    <dbReference type="NCBI Taxonomy" id="1307"/>
    <lineage>
        <taxon>Bacteria</taxon>
        <taxon>Bacillati</taxon>
        <taxon>Bacillota</taxon>
        <taxon>Bacilli</taxon>
        <taxon>Lactobacillales</taxon>
        <taxon>Streptococcaceae</taxon>
        <taxon>Streptococcus</taxon>
    </lineage>
</organism>
<evidence type="ECO:0000313" key="8">
    <source>
        <dbReference type="Proteomes" id="UP000305165"/>
    </source>
</evidence>
<protein>
    <recommendedName>
        <fullName evidence="5">Pseudouridine synthase</fullName>
        <ecNumber evidence="5">5.4.99.-</ecNumber>
    </recommendedName>
</protein>
<dbReference type="InterPro" id="IPR000748">
    <property type="entry name" value="PsdUridine_synth_RsuA/RluB/E/F"/>
</dbReference>
<dbReference type="InterPro" id="IPR050343">
    <property type="entry name" value="RsuA_PseudoU_synthase"/>
</dbReference>
<dbReference type="InterPro" id="IPR002942">
    <property type="entry name" value="S4_RNA-bd"/>
</dbReference>
<dbReference type="EMBL" id="SSXO01000006">
    <property type="protein sequence ID" value="TIH98695.1"/>
    <property type="molecule type" value="Genomic_DNA"/>
</dbReference>
<dbReference type="PROSITE" id="PS01149">
    <property type="entry name" value="PSI_RSU"/>
    <property type="match status" value="1"/>
</dbReference>
<dbReference type="Gene3D" id="3.30.70.1560">
    <property type="entry name" value="Alpha-L RNA-binding motif"/>
    <property type="match status" value="1"/>
</dbReference>
<dbReference type="InterPro" id="IPR042092">
    <property type="entry name" value="PsdUridine_s_RsuA/RluB/E/F_cat"/>
</dbReference>
<sequence>MRLDKCLEKAEIGSRKQVKKLFKAQRICIDGQVATSLSQIVDPGLQNITVEGQRVELEGSRYYLLHKPAGVVSAVSDKDHQTVIDLIEPENRADGLYPVGRLDRDTEGLLLITNNGPLGFRMLHPKHHVDKVYYVEVNGPLEPDASAFFAQGVRFLDGTRCQPADLTILETSMEHSRAVIRIGEGKFHQVKKMFLAYGVKVTYLKRTSFGSFQLGDLQVGTYRSLTEAELQDLKTYFRE</sequence>
<dbReference type="PROSITE" id="PS50889">
    <property type="entry name" value="S4"/>
    <property type="match status" value="1"/>
</dbReference>
<dbReference type="InterPro" id="IPR020103">
    <property type="entry name" value="PsdUridine_synth_cat_dom_sf"/>
</dbReference>
<dbReference type="PANTHER" id="PTHR47683:SF4">
    <property type="entry name" value="PSEUDOURIDINE SYNTHASE"/>
    <property type="match status" value="1"/>
</dbReference>
<dbReference type="InterPro" id="IPR006145">
    <property type="entry name" value="PsdUridine_synth_RsuA/RluA"/>
</dbReference>
<dbReference type="AlphaFoldDB" id="A0A4T2GII7"/>
<feature type="domain" description="RNA-binding S4" evidence="6">
    <location>
        <begin position="1"/>
        <end position="65"/>
    </location>
</feature>
<dbReference type="GO" id="GO:0120159">
    <property type="term" value="F:rRNA pseudouridine synthase activity"/>
    <property type="evidence" value="ECO:0007669"/>
    <property type="project" value="UniProtKB-ARBA"/>
</dbReference>
<gene>
    <name evidence="7" type="ORF">FAJ39_09630</name>
</gene>
<evidence type="ECO:0000256" key="3">
    <source>
        <dbReference type="ARBA" id="ARBA00023235"/>
    </source>
</evidence>
<dbReference type="NCBIfam" id="TIGR00093">
    <property type="entry name" value="pseudouridine synthase"/>
    <property type="match status" value="1"/>
</dbReference>
<name>A0A4T2GII7_STRSU</name>
<dbReference type="SUPFAM" id="SSF55174">
    <property type="entry name" value="Alpha-L RNA-binding motif"/>
    <property type="match status" value="1"/>
</dbReference>
<dbReference type="SMART" id="SM00363">
    <property type="entry name" value="S4"/>
    <property type="match status" value="1"/>
</dbReference>
<dbReference type="Gene3D" id="3.30.70.580">
    <property type="entry name" value="Pseudouridine synthase I, catalytic domain, N-terminal subdomain"/>
    <property type="match status" value="1"/>
</dbReference>
<dbReference type="EC" id="5.4.99.-" evidence="5"/>
<dbReference type="InterPro" id="IPR036986">
    <property type="entry name" value="S4_RNA-bd_sf"/>
</dbReference>
<accession>A0A4T2GII7</accession>
<dbReference type="Proteomes" id="UP000305165">
    <property type="component" value="Unassembled WGS sequence"/>
</dbReference>
<dbReference type="GO" id="GO:0000455">
    <property type="term" value="P:enzyme-directed rRNA pseudouridine synthesis"/>
    <property type="evidence" value="ECO:0007669"/>
    <property type="project" value="UniProtKB-ARBA"/>
</dbReference>
<dbReference type="CDD" id="cd02553">
    <property type="entry name" value="PseudoU_synth_RsuA"/>
    <property type="match status" value="1"/>
</dbReference>
<dbReference type="Pfam" id="PF00849">
    <property type="entry name" value="PseudoU_synth_2"/>
    <property type="match status" value="1"/>
</dbReference>
<dbReference type="CDD" id="cd00165">
    <property type="entry name" value="S4"/>
    <property type="match status" value="1"/>
</dbReference>
<dbReference type="Gene3D" id="3.10.290.10">
    <property type="entry name" value="RNA-binding S4 domain"/>
    <property type="match status" value="1"/>
</dbReference>
<dbReference type="OrthoDB" id="9807213at2"/>
<dbReference type="GO" id="GO:0005829">
    <property type="term" value="C:cytosol"/>
    <property type="evidence" value="ECO:0007669"/>
    <property type="project" value="UniProtKB-ARBA"/>
</dbReference>
<evidence type="ECO:0000313" key="7">
    <source>
        <dbReference type="EMBL" id="TIH98695.1"/>
    </source>
</evidence>
<dbReference type="PANTHER" id="PTHR47683">
    <property type="entry name" value="PSEUDOURIDINE SYNTHASE FAMILY PROTEIN-RELATED"/>
    <property type="match status" value="1"/>
</dbReference>
<evidence type="ECO:0000256" key="5">
    <source>
        <dbReference type="RuleBase" id="RU003887"/>
    </source>
</evidence>
<dbReference type="GO" id="GO:0003723">
    <property type="term" value="F:RNA binding"/>
    <property type="evidence" value="ECO:0007669"/>
    <property type="project" value="UniProtKB-KW"/>
</dbReference>
<keyword evidence="2 4" id="KW-0694">RNA-binding</keyword>
<dbReference type="InterPro" id="IPR020094">
    <property type="entry name" value="TruA/RsuA/RluB/E/F_N"/>
</dbReference>
<keyword evidence="3 5" id="KW-0413">Isomerase</keyword>
<evidence type="ECO:0000256" key="1">
    <source>
        <dbReference type="ARBA" id="ARBA00008348"/>
    </source>
</evidence>